<comment type="caution">
    <text evidence="2">The sequence shown here is derived from an EMBL/GenBank/DDBJ whole genome shotgun (WGS) entry which is preliminary data.</text>
</comment>
<keyword evidence="3" id="KW-1185">Reference proteome</keyword>
<dbReference type="RefSeq" id="WP_189086427.1">
    <property type="nucleotide sequence ID" value="NZ_BMRJ01000005.1"/>
</dbReference>
<feature type="transmembrane region" description="Helical" evidence="1">
    <location>
        <begin position="53"/>
        <end position="75"/>
    </location>
</feature>
<dbReference type="EMBL" id="BMRJ01000005">
    <property type="protein sequence ID" value="GGR35727.1"/>
    <property type="molecule type" value="Genomic_DNA"/>
</dbReference>
<evidence type="ECO:0000313" key="2">
    <source>
        <dbReference type="EMBL" id="GGR35727.1"/>
    </source>
</evidence>
<gene>
    <name evidence="2" type="ORF">GCM10010196_32170</name>
</gene>
<dbReference type="Proteomes" id="UP000610303">
    <property type="component" value="Unassembled WGS sequence"/>
</dbReference>
<feature type="transmembrane region" description="Helical" evidence="1">
    <location>
        <begin position="12"/>
        <end position="33"/>
    </location>
</feature>
<protein>
    <submittedName>
        <fullName evidence="2">Uncharacterized protein</fullName>
    </submittedName>
</protein>
<proteinExistence type="predicted"/>
<organism evidence="2 3">
    <name type="scientific">Agromyces mediolanus</name>
    <name type="common">Corynebacterium mediolanum</name>
    <dbReference type="NCBI Taxonomy" id="41986"/>
    <lineage>
        <taxon>Bacteria</taxon>
        <taxon>Bacillati</taxon>
        <taxon>Actinomycetota</taxon>
        <taxon>Actinomycetes</taxon>
        <taxon>Micrococcales</taxon>
        <taxon>Microbacteriaceae</taxon>
        <taxon>Agromyces</taxon>
    </lineage>
</organism>
<keyword evidence="1" id="KW-0472">Membrane</keyword>
<name>A0A918FG46_AGRME</name>
<keyword evidence="1" id="KW-1133">Transmembrane helix</keyword>
<keyword evidence="1" id="KW-0812">Transmembrane</keyword>
<evidence type="ECO:0000313" key="3">
    <source>
        <dbReference type="Proteomes" id="UP000610303"/>
    </source>
</evidence>
<reference evidence="2" key="1">
    <citation type="journal article" date="2014" name="Int. J. Syst. Evol. Microbiol.">
        <title>Complete genome sequence of Corynebacterium casei LMG S-19264T (=DSM 44701T), isolated from a smear-ripened cheese.</title>
        <authorList>
            <consortium name="US DOE Joint Genome Institute (JGI-PGF)"/>
            <person name="Walter F."/>
            <person name="Albersmeier A."/>
            <person name="Kalinowski J."/>
            <person name="Ruckert C."/>
        </authorList>
    </citation>
    <scope>NUCLEOTIDE SEQUENCE</scope>
    <source>
        <strain evidence="2">JCM 3346</strain>
    </source>
</reference>
<accession>A0A918FG46</accession>
<dbReference type="AlphaFoldDB" id="A0A918FG46"/>
<sequence>MTVESMPKTVISWGIGIALLGGILIATAPFLVSGPWWAVNTEEWSLVIGVYEIVMALARALLAPLGAALIGAGLVMKYLDRRLAGERIADRPRRWRFPDRAADHD</sequence>
<reference evidence="2" key="2">
    <citation type="submission" date="2020-09" db="EMBL/GenBank/DDBJ databases">
        <authorList>
            <person name="Sun Q."/>
            <person name="Ohkuma M."/>
        </authorList>
    </citation>
    <scope>NUCLEOTIDE SEQUENCE</scope>
    <source>
        <strain evidence="2">JCM 3346</strain>
    </source>
</reference>
<evidence type="ECO:0000256" key="1">
    <source>
        <dbReference type="SAM" id="Phobius"/>
    </source>
</evidence>